<name>A0A840RSY4_9BURK</name>
<dbReference type="Gene3D" id="3.30.420.300">
    <property type="entry name" value="2-keto-3-deoxy-galactonokinase, substrate binding domain"/>
    <property type="match status" value="1"/>
</dbReference>
<dbReference type="InterPro" id="IPR007729">
    <property type="entry name" value="DGOK"/>
</dbReference>
<dbReference type="RefSeq" id="WP_168051208.1">
    <property type="nucleotide sequence ID" value="NZ_JAAOZT010000001.1"/>
</dbReference>
<dbReference type="Proteomes" id="UP000571084">
    <property type="component" value="Unassembled WGS sequence"/>
</dbReference>
<keyword evidence="1" id="KW-0808">Transferase</keyword>
<dbReference type="GO" id="GO:0008671">
    <property type="term" value="F:2-dehydro-3-deoxygalactonokinase activity"/>
    <property type="evidence" value="ECO:0007669"/>
    <property type="project" value="UniProtKB-EC"/>
</dbReference>
<dbReference type="InterPro" id="IPR042258">
    <property type="entry name" value="DGOK_N"/>
</dbReference>
<evidence type="ECO:0000313" key="2">
    <source>
        <dbReference type="Proteomes" id="UP000571084"/>
    </source>
</evidence>
<proteinExistence type="predicted"/>
<protein>
    <submittedName>
        <fullName evidence="1">2-dehydro-3-deoxygalactonokinase</fullName>
        <ecNumber evidence="1">2.7.1.58</ecNumber>
    </submittedName>
</protein>
<dbReference type="EC" id="2.7.1.58" evidence="1"/>
<sequence>MTQTQLIALDWGTSSLRAYRLGPDGAVLEQRQLATGIMHLPPVSSADQAALGDKAGFEIALKQACGDWLMAAPEIPQIPIIACGMIGSMQGWSEAPYLPTPIAINQIGNTLTTVQTSDKLIIHIVPGLIQHSELPNVMRGEETQVIGALSIATERQRKSGKRQVDEVLIGLPGTHSKWIRVHQHSTVPTIQQFDTFMTGEVYAALCAHTILGRTMQAAISAPSDDDHAGNAAFLRGLDVAQTVAGRAGVLSTIFSTRTLGLTGVLDGTGQREYLSGLLIGHEIAVLRASLEQLIQRPQQIILIGDNALCARYKQALEVYEINDAAVMSQATERGLWMLAEHAGLVSANRS</sequence>
<dbReference type="AlphaFoldDB" id="A0A840RSY4"/>
<reference evidence="1 2" key="1">
    <citation type="submission" date="2020-08" db="EMBL/GenBank/DDBJ databases">
        <title>Genomic Encyclopedia of Type Strains, Phase IV (KMG-IV): sequencing the most valuable type-strain genomes for metagenomic binning, comparative biology and taxonomic classification.</title>
        <authorList>
            <person name="Goeker M."/>
        </authorList>
    </citation>
    <scope>NUCLEOTIDE SEQUENCE [LARGE SCALE GENOMIC DNA]</scope>
    <source>
        <strain evidence="1 2">DSM 23240</strain>
    </source>
</reference>
<dbReference type="Gene3D" id="3.30.420.310">
    <property type="entry name" value="2-keto-3-deoxy-galactonokinase, C-terminal domain"/>
    <property type="match status" value="1"/>
</dbReference>
<gene>
    <name evidence="1" type="ORF">HNR39_001901</name>
</gene>
<accession>A0A840RSY4</accession>
<dbReference type="EMBL" id="JACHHQ010000004">
    <property type="protein sequence ID" value="MBB5200066.1"/>
    <property type="molecule type" value="Genomic_DNA"/>
</dbReference>
<comment type="caution">
    <text evidence="1">The sequence shown here is derived from an EMBL/GenBank/DDBJ whole genome shotgun (WGS) entry which is preliminary data.</text>
</comment>
<dbReference type="InterPro" id="IPR042257">
    <property type="entry name" value="DGOK_C"/>
</dbReference>
<organism evidence="1 2">
    <name type="scientific">Glaciimonas immobilis</name>
    <dbReference type="NCBI Taxonomy" id="728004"/>
    <lineage>
        <taxon>Bacteria</taxon>
        <taxon>Pseudomonadati</taxon>
        <taxon>Pseudomonadota</taxon>
        <taxon>Betaproteobacteria</taxon>
        <taxon>Burkholderiales</taxon>
        <taxon>Oxalobacteraceae</taxon>
        <taxon>Glaciimonas</taxon>
    </lineage>
</organism>
<dbReference type="Pfam" id="PF05035">
    <property type="entry name" value="DGOK"/>
    <property type="match status" value="1"/>
</dbReference>
<keyword evidence="1" id="KW-0418">Kinase</keyword>
<dbReference type="CDD" id="cd24012">
    <property type="entry name" value="ASKHA_NBD_KDGal-kinase"/>
    <property type="match status" value="1"/>
</dbReference>
<keyword evidence="2" id="KW-1185">Reference proteome</keyword>
<dbReference type="GO" id="GO:0034194">
    <property type="term" value="P:D-galactonate catabolic process"/>
    <property type="evidence" value="ECO:0007669"/>
    <property type="project" value="InterPro"/>
</dbReference>
<evidence type="ECO:0000313" key="1">
    <source>
        <dbReference type="EMBL" id="MBB5200066.1"/>
    </source>
</evidence>